<evidence type="ECO:0000256" key="2">
    <source>
        <dbReference type="ARBA" id="ARBA00011955"/>
    </source>
</evidence>
<keyword evidence="4" id="KW-0285">Flavoprotein</keyword>
<evidence type="ECO:0000256" key="6">
    <source>
        <dbReference type="ARBA" id="ARBA00022723"/>
    </source>
</evidence>
<dbReference type="InterPro" id="IPR024932">
    <property type="entry name" value="ApbE"/>
</dbReference>
<dbReference type="Proteomes" id="UP001500274">
    <property type="component" value="Unassembled WGS sequence"/>
</dbReference>
<evidence type="ECO:0000256" key="9">
    <source>
        <dbReference type="ARBA" id="ARBA00031306"/>
    </source>
</evidence>
<comment type="cofactor">
    <cofactor evidence="1">
        <name>Mg(2+)</name>
        <dbReference type="ChEBI" id="CHEBI:18420"/>
    </cofactor>
</comment>
<comment type="caution">
    <text evidence="11">The sequence shown here is derived from an EMBL/GenBank/DDBJ whole genome shotgun (WGS) entry which is preliminary data.</text>
</comment>
<name>A0ABN3PGG2_9MICO</name>
<dbReference type="EC" id="2.7.1.180" evidence="2"/>
<dbReference type="SUPFAM" id="SSF143631">
    <property type="entry name" value="ApbE-like"/>
    <property type="match status" value="1"/>
</dbReference>
<evidence type="ECO:0000256" key="8">
    <source>
        <dbReference type="ARBA" id="ARBA00022842"/>
    </source>
</evidence>
<keyword evidence="12" id="KW-1185">Reference proteome</keyword>
<gene>
    <name evidence="11" type="ORF">GCM10009862_19670</name>
</gene>
<evidence type="ECO:0000313" key="11">
    <source>
        <dbReference type="EMBL" id="GAA2580543.1"/>
    </source>
</evidence>
<dbReference type="GO" id="GO:0016740">
    <property type="term" value="F:transferase activity"/>
    <property type="evidence" value="ECO:0007669"/>
    <property type="project" value="UniProtKB-KW"/>
</dbReference>
<sequence length="266" mass="27813">MNGAARVSTAEVMGTVASIHVLGPGGGEPEVTEAIEGVVAMLRDDERVFSPFLSDSDISRLRTGVLSLRDADPRVEQVRDLCAELLESSDGRFDAWWRGWFDPTGIVKGWSVDRAAQRLLAPLVEREGIDAVGIGVGGDMRLFSAARKTRPWRIGIVNPAVPDALCATIELFEGAVATSGTTERGAHLIDPLRGSPVVGLISATVVAPSLTLADAWATVAALAGVDELAACAVPGIVSGLVTDGRMLRRWAGGIEIVAPDPLTAAA</sequence>
<keyword evidence="5 11" id="KW-0808">Transferase</keyword>
<evidence type="ECO:0000256" key="4">
    <source>
        <dbReference type="ARBA" id="ARBA00022630"/>
    </source>
</evidence>
<evidence type="ECO:0000256" key="1">
    <source>
        <dbReference type="ARBA" id="ARBA00001946"/>
    </source>
</evidence>
<comment type="catalytic activity">
    <reaction evidence="10">
        <text>L-threonyl-[protein] + FAD = FMN-L-threonyl-[protein] + AMP + H(+)</text>
        <dbReference type="Rhea" id="RHEA:36847"/>
        <dbReference type="Rhea" id="RHEA-COMP:11060"/>
        <dbReference type="Rhea" id="RHEA-COMP:11061"/>
        <dbReference type="ChEBI" id="CHEBI:15378"/>
        <dbReference type="ChEBI" id="CHEBI:30013"/>
        <dbReference type="ChEBI" id="CHEBI:57692"/>
        <dbReference type="ChEBI" id="CHEBI:74257"/>
        <dbReference type="ChEBI" id="CHEBI:456215"/>
        <dbReference type="EC" id="2.7.1.180"/>
    </reaction>
</comment>
<evidence type="ECO:0000256" key="7">
    <source>
        <dbReference type="ARBA" id="ARBA00022827"/>
    </source>
</evidence>
<evidence type="ECO:0000256" key="5">
    <source>
        <dbReference type="ARBA" id="ARBA00022679"/>
    </source>
</evidence>
<keyword evidence="7" id="KW-0274">FAD</keyword>
<dbReference type="PANTHER" id="PTHR30040:SF2">
    <property type="entry name" value="FAD:PROTEIN FMN TRANSFERASE"/>
    <property type="match status" value="1"/>
</dbReference>
<protein>
    <recommendedName>
        <fullName evidence="3">FAD:protein FMN transferase</fullName>
        <ecNumber evidence="2">2.7.1.180</ecNumber>
    </recommendedName>
    <alternativeName>
        <fullName evidence="9">Flavin transferase</fullName>
    </alternativeName>
</protein>
<dbReference type="InterPro" id="IPR003374">
    <property type="entry name" value="ApbE-like_sf"/>
</dbReference>
<dbReference type="RefSeq" id="WP_344229045.1">
    <property type="nucleotide sequence ID" value="NZ_BAAARI010000012.1"/>
</dbReference>
<dbReference type="Pfam" id="PF02424">
    <property type="entry name" value="ApbE"/>
    <property type="match status" value="1"/>
</dbReference>
<keyword evidence="8" id="KW-0460">Magnesium</keyword>
<keyword evidence="6" id="KW-0479">Metal-binding</keyword>
<dbReference type="Gene3D" id="3.10.520.10">
    <property type="entry name" value="ApbE-like domains"/>
    <property type="match status" value="2"/>
</dbReference>
<evidence type="ECO:0000313" key="12">
    <source>
        <dbReference type="Proteomes" id="UP001500274"/>
    </source>
</evidence>
<dbReference type="EMBL" id="BAAARI010000012">
    <property type="protein sequence ID" value="GAA2580543.1"/>
    <property type="molecule type" value="Genomic_DNA"/>
</dbReference>
<organism evidence="11 12">
    <name type="scientific">Microbacterium binotii</name>
    <dbReference type="NCBI Taxonomy" id="462710"/>
    <lineage>
        <taxon>Bacteria</taxon>
        <taxon>Bacillati</taxon>
        <taxon>Actinomycetota</taxon>
        <taxon>Actinomycetes</taxon>
        <taxon>Micrococcales</taxon>
        <taxon>Microbacteriaceae</taxon>
        <taxon>Microbacterium</taxon>
    </lineage>
</organism>
<reference evidence="11 12" key="1">
    <citation type="journal article" date="2019" name="Int. J. Syst. Evol. Microbiol.">
        <title>The Global Catalogue of Microorganisms (GCM) 10K type strain sequencing project: providing services to taxonomists for standard genome sequencing and annotation.</title>
        <authorList>
            <consortium name="The Broad Institute Genomics Platform"/>
            <consortium name="The Broad Institute Genome Sequencing Center for Infectious Disease"/>
            <person name="Wu L."/>
            <person name="Ma J."/>
        </authorList>
    </citation>
    <scope>NUCLEOTIDE SEQUENCE [LARGE SCALE GENOMIC DNA]</scope>
    <source>
        <strain evidence="11 12">JCM 16365</strain>
    </source>
</reference>
<proteinExistence type="predicted"/>
<evidence type="ECO:0000256" key="10">
    <source>
        <dbReference type="ARBA" id="ARBA00048540"/>
    </source>
</evidence>
<dbReference type="PANTHER" id="PTHR30040">
    <property type="entry name" value="THIAMINE BIOSYNTHESIS LIPOPROTEIN APBE"/>
    <property type="match status" value="1"/>
</dbReference>
<evidence type="ECO:0000256" key="3">
    <source>
        <dbReference type="ARBA" id="ARBA00016337"/>
    </source>
</evidence>
<accession>A0ABN3PGG2</accession>